<protein>
    <submittedName>
        <fullName evidence="2">Acyl carrier protein</fullName>
    </submittedName>
</protein>
<feature type="domain" description="Carrier" evidence="1">
    <location>
        <begin position="1"/>
        <end position="79"/>
    </location>
</feature>
<dbReference type="KEGG" id="kan:IMCC3317_12940"/>
<dbReference type="InterPro" id="IPR009081">
    <property type="entry name" value="PP-bd_ACP"/>
</dbReference>
<name>A0A7L4ZIB7_9FLAO</name>
<reference evidence="2 3" key="1">
    <citation type="journal article" date="2013" name="Int. J. Syst. Evol. Microbiol.">
        <title>Kordia antarctica sp. nov., isolated from Antarctic seawater.</title>
        <authorList>
            <person name="Baek K."/>
            <person name="Choi A."/>
            <person name="Kang I."/>
            <person name="Lee K."/>
            <person name="Cho J.C."/>
        </authorList>
    </citation>
    <scope>NUCLEOTIDE SEQUENCE [LARGE SCALE GENOMIC DNA]</scope>
    <source>
        <strain evidence="2 3">IMCC3317</strain>
    </source>
</reference>
<dbReference type="Gene3D" id="1.10.1200.10">
    <property type="entry name" value="ACP-like"/>
    <property type="match status" value="1"/>
</dbReference>
<evidence type="ECO:0000313" key="2">
    <source>
        <dbReference type="EMBL" id="QHI35946.1"/>
    </source>
</evidence>
<dbReference type="EMBL" id="CP019288">
    <property type="protein sequence ID" value="QHI35946.1"/>
    <property type="molecule type" value="Genomic_DNA"/>
</dbReference>
<evidence type="ECO:0000259" key="1">
    <source>
        <dbReference type="PROSITE" id="PS50075"/>
    </source>
</evidence>
<dbReference type="Proteomes" id="UP000464657">
    <property type="component" value="Chromosome"/>
</dbReference>
<accession>A0A7L4ZIB7</accession>
<dbReference type="RefSeq" id="WP_160128674.1">
    <property type="nucleotide sequence ID" value="NZ_CP019288.1"/>
</dbReference>
<dbReference type="Pfam" id="PF00550">
    <property type="entry name" value="PP-binding"/>
    <property type="match status" value="1"/>
</dbReference>
<gene>
    <name evidence="2" type="primary">acpP_2</name>
    <name evidence="2" type="ORF">IMCC3317_12940</name>
</gene>
<dbReference type="AlphaFoldDB" id="A0A7L4ZIB7"/>
<dbReference type="InterPro" id="IPR036736">
    <property type="entry name" value="ACP-like_sf"/>
</dbReference>
<evidence type="ECO:0000313" key="3">
    <source>
        <dbReference type="Proteomes" id="UP000464657"/>
    </source>
</evidence>
<organism evidence="2 3">
    <name type="scientific">Kordia antarctica</name>
    <dbReference type="NCBI Taxonomy" id="1218801"/>
    <lineage>
        <taxon>Bacteria</taxon>
        <taxon>Pseudomonadati</taxon>
        <taxon>Bacteroidota</taxon>
        <taxon>Flavobacteriia</taxon>
        <taxon>Flavobacteriales</taxon>
        <taxon>Flavobacteriaceae</taxon>
        <taxon>Kordia</taxon>
    </lineage>
</organism>
<keyword evidence="3" id="KW-1185">Reference proteome</keyword>
<proteinExistence type="predicted"/>
<dbReference type="SUPFAM" id="SSF47336">
    <property type="entry name" value="ACP-like"/>
    <property type="match status" value="1"/>
</dbReference>
<sequence>MESTIKQEVIQTLTNTTKNDRINMNNKLKEDLGLDSIRTISVITKLTKKLDVNILDLSDQDLVNLNTVADLIRLFESISNKKI</sequence>
<dbReference type="PROSITE" id="PS50075">
    <property type="entry name" value="CARRIER"/>
    <property type="match status" value="1"/>
</dbReference>